<comment type="similarity">
    <text evidence="1">Belongs to the bacterial solute-binding protein 7 family.</text>
</comment>
<comment type="caution">
    <text evidence="5">The sequence shown here is derived from an EMBL/GenBank/DDBJ whole genome shotgun (WGS) entry which is preliminary data.</text>
</comment>
<evidence type="ECO:0000256" key="2">
    <source>
        <dbReference type="ARBA" id="ARBA00022448"/>
    </source>
</evidence>
<dbReference type="SUPFAM" id="SSF53850">
    <property type="entry name" value="Periplasmic binding protein-like II"/>
    <property type="match status" value="1"/>
</dbReference>
<proteinExistence type="inferred from homology"/>
<gene>
    <name evidence="5" type="ORF">GCM10011348_36300</name>
</gene>
<dbReference type="GO" id="GO:0030288">
    <property type="term" value="C:outer membrane-bounded periplasmic space"/>
    <property type="evidence" value="ECO:0007669"/>
    <property type="project" value="InterPro"/>
</dbReference>
<dbReference type="NCBIfam" id="NF037995">
    <property type="entry name" value="TRAP_S1"/>
    <property type="match status" value="1"/>
</dbReference>
<sequence>MKNRMKTLLASAVITAGLVAGTAGADTIRLSTTVSDSSNWVKAANRFKELVEERSEGGHKVEVYANGTLVSGNDRVELEMAQAGAVDIIMKSTPWLSQMNPDFIVVSMPWIFPDADAAMAVMDGPVGDELGAKLESQGIRPLAWGSGGFFQLYSNPGPIDTVDDISGVKIRTPGLELYLDSWKSVGAVPVAMSFAEVFSALQAGAIDGGISPIPLIYSSRFYEVSKNIAKVNFSFEAVGMLASNVFWGRLSDEDKALVAQAAKDAMIYQREVAAGEEAELAKKMEEAGVTIQVPSEEALEGFKSRVSPVYAEYKSKVGEELVTKVEDAVAALNN</sequence>
<dbReference type="CDD" id="cd13603">
    <property type="entry name" value="PBP2_TRAP_Siap_TeaA_like"/>
    <property type="match status" value="1"/>
</dbReference>
<protein>
    <submittedName>
        <fullName evidence="5">ABC transporter substrate-binding protein</fullName>
    </submittedName>
</protein>
<dbReference type="InterPro" id="IPR018389">
    <property type="entry name" value="DctP_fam"/>
</dbReference>
<dbReference type="AlphaFoldDB" id="A0A918DWU0"/>
<dbReference type="InterPro" id="IPR038404">
    <property type="entry name" value="TRAP_DctP_sf"/>
</dbReference>
<dbReference type="Pfam" id="PF03480">
    <property type="entry name" value="DctP"/>
    <property type="match status" value="1"/>
</dbReference>
<dbReference type="NCBIfam" id="TIGR00787">
    <property type="entry name" value="dctP"/>
    <property type="match status" value="1"/>
</dbReference>
<dbReference type="PIRSF" id="PIRSF006470">
    <property type="entry name" value="DctB"/>
    <property type="match status" value="1"/>
</dbReference>
<evidence type="ECO:0000256" key="3">
    <source>
        <dbReference type="ARBA" id="ARBA00022729"/>
    </source>
</evidence>
<evidence type="ECO:0000256" key="4">
    <source>
        <dbReference type="SAM" id="SignalP"/>
    </source>
</evidence>
<dbReference type="InterPro" id="IPR004682">
    <property type="entry name" value="TRAP_DctP"/>
</dbReference>
<feature type="chain" id="PRO_5036919496" evidence="4">
    <location>
        <begin position="26"/>
        <end position="334"/>
    </location>
</feature>
<name>A0A918DWU0_9GAMM</name>
<evidence type="ECO:0000313" key="6">
    <source>
        <dbReference type="Proteomes" id="UP000599578"/>
    </source>
</evidence>
<accession>A0A918DWU0</accession>
<dbReference type="Gene3D" id="3.40.190.170">
    <property type="entry name" value="Bacterial extracellular solute-binding protein, family 7"/>
    <property type="match status" value="1"/>
</dbReference>
<dbReference type="RefSeq" id="WP_188862032.1">
    <property type="nucleotide sequence ID" value="NZ_BMLT01000010.1"/>
</dbReference>
<reference evidence="5 6" key="1">
    <citation type="journal article" date="2014" name="Int. J. Syst. Evol. Microbiol.">
        <title>Complete genome sequence of Corynebacterium casei LMG S-19264T (=DSM 44701T), isolated from a smear-ripened cheese.</title>
        <authorList>
            <consortium name="US DOE Joint Genome Institute (JGI-PGF)"/>
            <person name="Walter F."/>
            <person name="Albersmeier A."/>
            <person name="Kalinowski J."/>
            <person name="Ruckert C."/>
        </authorList>
    </citation>
    <scope>NUCLEOTIDE SEQUENCE [LARGE SCALE GENOMIC DNA]</scope>
    <source>
        <strain evidence="5 6">CGMCC 1.7286</strain>
    </source>
</reference>
<dbReference type="EMBL" id="BMLT01000010">
    <property type="protein sequence ID" value="GGO86142.1"/>
    <property type="molecule type" value="Genomic_DNA"/>
</dbReference>
<evidence type="ECO:0000256" key="1">
    <source>
        <dbReference type="ARBA" id="ARBA00009023"/>
    </source>
</evidence>
<dbReference type="PANTHER" id="PTHR33376">
    <property type="match status" value="1"/>
</dbReference>
<keyword evidence="2" id="KW-0813">Transport</keyword>
<dbReference type="Proteomes" id="UP000599578">
    <property type="component" value="Unassembled WGS sequence"/>
</dbReference>
<feature type="signal peptide" evidence="4">
    <location>
        <begin position="1"/>
        <end position="25"/>
    </location>
</feature>
<dbReference type="GO" id="GO:0055085">
    <property type="term" value="P:transmembrane transport"/>
    <property type="evidence" value="ECO:0007669"/>
    <property type="project" value="InterPro"/>
</dbReference>
<dbReference type="PANTHER" id="PTHR33376:SF7">
    <property type="entry name" value="C4-DICARBOXYLATE-BINDING PROTEIN DCTB"/>
    <property type="match status" value="1"/>
</dbReference>
<keyword evidence="6" id="KW-1185">Reference proteome</keyword>
<keyword evidence="3 4" id="KW-0732">Signal</keyword>
<organism evidence="5 6">
    <name type="scientific">Marinobacterium nitratireducens</name>
    <dbReference type="NCBI Taxonomy" id="518897"/>
    <lineage>
        <taxon>Bacteria</taxon>
        <taxon>Pseudomonadati</taxon>
        <taxon>Pseudomonadota</taxon>
        <taxon>Gammaproteobacteria</taxon>
        <taxon>Oceanospirillales</taxon>
        <taxon>Oceanospirillaceae</taxon>
        <taxon>Marinobacterium</taxon>
    </lineage>
</organism>
<evidence type="ECO:0000313" key="5">
    <source>
        <dbReference type="EMBL" id="GGO86142.1"/>
    </source>
</evidence>